<dbReference type="Proteomes" id="UP000253324">
    <property type="component" value="Unassembled WGS sequence"/>
</dbReference>
<feature type="signal peptide" evidence="2">
    <location>
        <begin position="1"/>
        <end position="29"/>
    </location>
</feature>
<keyword evidence="2" id="KW-0732">Signal</keyword>
<protein>
    <recommendedName>
        <fullName evidence="5">Lipoprotein</fullName>
    </recommendedName>
</protein>
<feature type="region of interest" description="Disordered" evidence="1">
    <location>
        <begin position="32"/>
        <end position="59"/>
    </location>
</feature>
<sequence>MLVFVNRSKRRMRAFGALFGLLMAATMPAGCREETKEPAPLKEPTKSSAAMQPIQPNPA</sequence>
<gene>
    <name evidence="3" type="ORF">C7476_13621</name>
</gene>
<reference evidence="3 4" key="1">
    <citation type="submission" date="2018-07" db="EMBL/GenBank/DDBJ databases">
        <title>Genomic Encyclopedia of Type Strains, Phase III (KMG-III): the genomes of soil and plant-associated and newly described type strains.</title>
        <authorList>
            <person name="Whitman W."/>
        </authorList>
    </citation>
    <scope>NUCLEOTIDE SEQUENCE [LARGE SCALE GENOMIC DNA]</scope>
    <source>
        <strain evidence="3 4">31-25a</strain>
    </source>
</reference>
<accession>A0A368YG38</accession>
<evidence type="ECO:0000256" key="1">
    <source>
        <dbReference type="SAM" id="MobiDB-lite"/>
    </source>
</evidence>
<dbReference type="EMBL" id="QPJM01000036">
    <property type="protein sequence ID" value="RCW77837.1"/>
    <property type="molecule type" value="Genomic_DNA"/>
</dbReference>
<evidence type="ECO:0000313" key="4">
    <source>
        <dbReference type="Proteomes" id="UP000253324"/>
    </source>
</evidence>
<evidence type="ECO:0000256" key="2">
    <source>
        <dbReference type="SAM" id="SignalP"/>
    </source>
</evidence>
<evidence type="ECO:0008006" key="5">
    <source>
        <dbReference type="Google" id="ProtNLM"/>
    </source>
</evidence>
<feature type="compositionally biased region" description="Basic and acidic residues" evidence="1">
    <location>
        <begin position="32"/>
        <end position="45"/>
    </location>
</feature>
<proteinExistence type="predicted"/>
<organism evidence="3 4">
    <name type="scientific">Phyllobacterium bourgognense</name>
    <dbReference type="NCBI Taxonomy" id="314236"/>
    <lineage>
        <taxon>Bacteria</taxon>
        <taxon>Pseudomonadati</taxon>
        <taxon>Pseudomonadota</taxon>
        <taxon>Alphaproteobacteria</taxon>
        <taxon>Hyphomicrobiales</taxon>
        <taxon>Phyllobacteriaceae</taxon>
        <taxon>Phyllobacterium</taxon>
    </lineage>
</organism>
<keyword evidence="4" id="KW-1185">Reference proteome</keyword>
<evidence type="ECO:0000313" key="3">
    <source>
        <dbReference type="EMBL" id="RCW77837.1"/>
    </source>
</evidence>
<dbReference type="AlphaFoldDB" id="A0A368YG38"/>
<name>A0A368YG38_9HYPH</name>
<feature type="chain" id="PRO_5016911012" description="Lipoprotein" evidence="2">
    <location>
        <begin position="30"/>
        <end position="59"/>
    </location>
</feature>
<comment type="caution">
    <text evidence="3">The sequence shown here is derived from an EMBL/GenBank/DDBJ whole genome shotgun (WGS) entry which is preliminary data.</text>
</comment>